<name>A0A6J5L0R1_9CAUD</name>
<organism evidence="1">
    <name type="scientific">uncultured Caudovirales phage</name>
    <dbReference type="NCBI Taxonomy" id="2100421"/>
    <lineage>
        <taxon>Viruses</taxon>
        <taxon>Duplodnaviria</taxon>
        <taxon>Heunggongvirae</taxon>
        <taxon>Uroviricota</taxon>
        <taxon>Caudoviricetes</taxon>
        <taxon>Peduoviridae</taxon>
        <taxon>Maltschvirus</taxon>
        <taxon>Maltschvirus maltsch</taxon>
    </lineage>
</organism>
<evidence type="ECO:0000313" key="1">
    <source>
        <dbReference type="EMBL" id="CAB4128368.1"/>
    </source>
</evidence>
<reference evidence="1" key="1">
    <citation type="submission" date="2020-04" db="EMBL/GenBank/DDBJ databases">
        <authorList>
            <person name="Chiriac C."/>
            <person name="Salcher M."/>
            <person name="Ghai R."/>
            <person name="Kavagutti S V."/>
        </authorList>
    </citation>
    <scope>NUCLEOTIDE SEQUENCE</scope>
</reference>
<sequence length="89" mass="9075">MSQPVAEVGGYKNITSTGAVSTGACQLIGFYVNNTSAGTLVLRNGGASGEVMSGTITPAIGFHRFPAYVSNSVYATIGGTLDVTFFYAA</sequence>
<accession>A0A6J5L0R1</accession>
<proteinExistence type="predicted"/>
<protein>
    <submittedName>
        <fullName evidence="1">Uncharacterized protein</fullName>
    </submittedName>
</protein>
<dbReference type="EMBL" id="LR796228">
    <property type="protein sequence ID" value="CAB4128368.1"/>
    <property type="molecule type" value="Genomic_DNA"/>
</dbReference>
<gene>
    <name evidence="1" type="ORF">UFOVP102_33</name>
</gene>